<feature type="region of interest" description="Disordered" evidence="1">
    <location>
        <begin position="94"/>
        <end position="171"/>
    </location>
</feature>
<organism evidence="2">
    <name type="scientific">Lygus hesperus</name>
    <name type="common">Western plant bug</name>
    <dbReference type="NCBI Taxonomy" id="30085"/>
    <lineage>
        <taxon>Eukaryota</taxon>
        <taxon>Metazoa</taxon>
        <taxon>Ecdysozoa</taxon>
        <taxon>Arthropoda</taxon>
        <taxon>Hexapoda</taxon>
        <taxon>Insecta</taxon>
        <taxon>Pterygota</taxon>
        <taxon>Neoptera</taxon>
        <taxon>Paraneoptera</taxon>
        <taxon>Hemiptera</taxon>
        <taxon>Heteroptera</taxon>
        <taxon>Panheteroptera</taxon>
        <taxon>Cimicomorpha</taxon>
        <taxon>Miridae</taxon>
        <taxon>Mirini</taxon>
        <taxon>Lygus</taxon>
    </lineage>
</organism>
<accession>A0A0A9WYX5</accession>
<proteinExistence type="predicted"/>
<evidence type="ECO:0000256" key="1">
    <source>
        <dbReference type="SAM" id="MobiDB-lite"/>
    </source>
</evidence>
<reference evidence="2" key="1">
    <citation type="journal article" date="2014" name="PLoS ONE">
        <title>Transcriptome-Based Identification of ABC Transporters in the Western Tarnished Plant Bug Lygus hesperus.</title>
        <authorList>
            <person name="Hull J.J."/>
            <person name="Chaney K."/>
            <person name="Geib S.M."/>
            <person name="Fabrick J.A."/>
            <person name="Brent C.S."/>
            <person name="Walsh D."/>
            <person name="Lavine L.C."/>
        </authorList>
    </citation>
    <scope>NUCLEOTIDE SEQUENCE</scope>
</reference>
<dbReference type="EMBL" id="GBRD01006129">
    <property type="protein sequence ID" value="JAG59692.1"/>
    <property type="molecule type" value="Transcribed_RNA"/>
</dbReference>
<feature type="compositionally biased region" description="Polar residues" evidence="1">
    <location>
        <begin position="112"/>
        <end position="127"/>
    </location>
</feature>
<reference evidence="2" key="2">
    <citation type="submission" date="2014-07" db="EMBL/GenBank/DDBJ databases">
        <authorList>
            <person name="Hull J."/>
        </authorList>
    </citation>
    <scope>NUCLEOTIDE SEQUENCE</scope>
</reference>
<dbReference type="AlphaFoldDB" id="A0A0A9WYX5"/>
<feature type="region of interest" description="Disordered" evidence="1">
    <location>
        <begin position="194"/>
        <end position="268"/>
    </location>
</feature>
<dbReference type="EMBL" id="GBHO01029947">
    <property type="protein sequence ID" value="JAG13657.1"/>
    <property type="molecule type" value="Transcribed_RNA"/>
</dbReference>
<name>A0A0A9WYX5_LYGHE</name>
<feature type="compositionally biased region" description="Basic and acidic residues" evidence="1">
    <location>
        <begin position="128"/>
        <end position="150"/>
    </location>
</feature>
<evidence type="ECO:0000313" key="3">
    <source>
        <dbReference type="EMBL" id="JAG59692.1"/>
    </source>
</evidence>
<gene>
    <name evidence="2" type="ORF">CM83_77234</name>
</gene>
<evidence type="ECO:0000313" key="2">
    <source>
        <dbReference type="EMBL" id="JAG13657.1"/>
    </source>
</evidence>
<feature type="compositionally biased region" description="Basic and acidic residues" evidence="1">
    <location>
        <begin position="223"/>
        <end position="248"/>
    </location>
</feature>
<dbReference type="EMBL" id="GBRD01001091">
    <property type="protein sequence ID" value="JAG64730.1"/>
    <property type="molecule type" value="Transcribed_RNA"/>
</dbReference>
<protein>
    <submittedName>
        <fullName evidence="2">Uncharacterized protein</fullName>
    </submittedName>
</protein>
<reference evidence="3" key="3">
    <citation type="submission" date="2014-09" db="EMBL/GenBank/DDBJ databases">
        <authorList>
            <person name="Magalhaes I.L.F."/>
            <person name="Oliveira U."/>
            <person name="Santos F.R."/>
            <person name="Vidigal T.H.D.A."/>
            <person name="Brescovit A.D."/>
            <person name="Santos A.J."/>
        </authorList>
    </citation>
    <scope>NUCLEOTIDE SEQUENCE</scope>
</reference>
<sequence length="268" mass="30280">MESYGRIRLNIFNWLPRGLGDRMSEMLARNTQDRIQDTVTKSIVKTVENMTAIYDPCVAFPAMGRLKELQRRDDPFEEPEEDPLLAAVVQEEDAGNVQTPDQGTILPDEPQRPSSDQTVSTTSSNGGSEEKYEYDAEMRSSEQNKIHEETANNDATACSKFDPTEAPTPHDFYEMIRKQAVANDGLETILRSLERNPGIKHNPESGILEAIGNQKRTTEEDEERLRVDQDRQEGKEVEDQYEVGREDTSEGDSDNNSNRPPNEGKSEL</sequence>